<dbReference type="InterPro" id="IPR013919">
    <property type="entry name" value="Pex16"/>
</dbReference>
<evidence type="ECO:0000313" key="4">
    <source>
        <dbReference type="Proteomes" id="UP001434883"/>
    </source>
</evidence>
<keyword evidence="1" id="KW-0576">Peroxisome</keyword>
<sequence length="164" mass="17770">MSHFKEHIDAARRLYERYTEFVRRNPAATAQLENTVRTLSYLIAGRFADSHEISELGEFNRPGKIICVDAIPSVIASCKATTPGIRPTGCPYGQHSRTSEAELLPGQRCRTPNLGPQPPNLPQVAPRSKTSQCRGGGNQPSGLRGTEGILPGRAVVSPTDPRAP</sequence>
<dbReference type="EMBL" id="JAHRIN010043396">
    <property type="protein sequence ID" value="MEQ2206847.1"/>
    <property type="molecule type" value="Genomic_DNA"/>
</dbReference>
<name>A0ABV0RGL0_9TELE</name>
<keyword evidence="1" id="KW-0962">Peroxisome biogenesis</keyword>
<proteinExistence type="inferred from homology"/>
<protein>
    <recommendedName>
        <fullName evidence="1">Peroxisomal membrane protein PEX16</fullName>
    </recommendedName>
</protein>
<comment type="similarity">
    <text evidence="1">Belongs to the peroxin-16 family.</text>
</comment>
<accession>A0ABV0RGL0</accession>
<gene>
    <name evidence="3" type="ORF">XENOCAPTIV_003758</name>
</gene>
<evidence type="ECO:0000313" key="3">
    <source>
        <dbReference type="EMBL" id="MEQ2206847.1"/>
    </source>
</evidence>
<evidence type="ECO:0000256" key="1">
    <source>
        <dbReference type="RuleBase" id="RU365003"/>
    </source>
</evidence>
<feature type="non-terminal residue" evidence="3">
    <location>
        <position position="1"/>
    </location>
</feature>
<dbReference type="Pfam" id="PF08610">
    <property type="entry name" value="Pex16"/>
    <property type="match status" value="1"/>
</dbReference>
<keyword evidence="4" id="KW-1185">Reference proteome</keyword>
<reference evidence="3 4" key="1">
    <citation type="submission" date="2021-06" db="EMBL/GenBank/DDBJ databases">
        <authorList>
            <person name="Palmer J.M."/>
        </authorList>
    </citation>
    <scope>NUCLEOTIDE SEQUENCE [LARGE SCALE GENOMIC DNA]</scope>
    <source>
        <strain evidence="3 4">XC_2019</strain>
        <tissue evidence="3">Muscle</tissue>
    </source>
</reference>
<feature type="region of interest" description="Disordered" evidence="2">
    <location>
        <begin position="112"/>
        <end position="164"/>
    </location>
</feature>
<evidence type="ECO:0000256" key="2">
    <source>
        <dbReference type="SAM" id="MobiDB-lite"/>
    </source>
</evidence>
<comment type="subcellular location">
    <subcellularLocation>
        <location evidence="1">Peroxisome membrane</location>
    </subcellularLocation>
</comment>
<comment type="caution">
    <text evidence="3">The sequence shown here is derived from an EMBL/GenBank/DDBJ whole genome shotgun (WGS) entry which is preliminary data.</text>
</comment>
<organism evidence="3 4">
    <name type="scientific">Xenoophorus captivus</name>
    <dbReference type="NCBI Taxonomy" id="1517983"/>
    <lineage>
        <taxon>Eukaryota</taxon>
        <taxon>Metazoa</taxon>
        <taxon>Chordata</taxon>
        <taxon>Craniata</taxon>
        <taxon>Vertebrata</taxon>
        <taxon>Euteleostomi</taxon>
        <taxon>Actinopterygii</taxon>
        <taxon>Neopterygii</taxon>
        <taxon>Teleostei</taxon>
        <taxon>Neoteleostei</taxon>
        <taxon>Acanthomorphata</taxon>
        <taxon>Ovalentaria</taxon>
        <taxon>Atherinomorphae</taxon>
        <taxon>Cyprinodontiformes</taxon>
        <taxon>Goodeidae</taxon>
        <taxon>Xenoophorus</taxon>
    </lineage>
</organism>
<dbReference type="Proteomes" id="UP001434883">
    <property type="component" value="Unassembled WGS sequence"/>
</dbReference>